<keyword evidence="3 4" id="KW-0663">Pyridoxal phosphate</keyword>
<dbReference type="InterPro" id="IPR005814">
    <property type="entry name" value="Aminotrans_3"/>
</dbReference>
<reference evidence="5 6" key="2">
    <citation type="journal article" date="2016" name="Int. J. Syst. Evol. Microbiol.">
        <title>Pyrococcus kukulkanii sp. nov., a hyperthermophilic, piezophilic archaeon isolated from a deep-sea hydrothermal vent.</title>
        <authorList>
            <person name="Callac N."/>
            <person name="Oger P."/>
            <person name="Lesongeur F."/>
            <person name="Rattray J.E."/>
            <person name="Vannier P."/>
            <person name="Michoud G."/>
            <person name="Beauverger M."/>
            <person name="Gayet N."/>
            <person name="Rouxel O."/>
            <person name="Jebbar M."/>
            <person name="Godfroy A."/>
        </authorList>
    </citation>
    <scope>NUCLEOTIDE SEQUENCE [LARGE SCALE GENOMIC DNA]</scope>
    <source>
        <strain evidence="5 6">NCB100</strain>
    </source>
</reference>
<accession>A0A127B8Q4</accession>
<dbReference type="Pfam" id="PF00202">
    <property type="entry name" value="Aminotran_3"/>
    <property type="match status" value="1"/>
</dbReference>
<evidence type="ECO:0000256" key="1">
    <source>
        <dbReference type="ARBA" id="ARBA00001933"/>
    </source>
</evidence>
<dbReference type="PROSITE" id="PS00600">
    <property type="entry name" value="AA_TRANSFER_CLASS_3"/>
    <property type="match status" value="1"/>
</dbReference>
<dbReference type="RefSeq" id="WP_068321009.1">
    <property type="nucleotide sequence ID" value="NZ_CP010835.1"/>
</dbReference>
<dbReference type="InterPro" id="IPR015424">
    <property type="entry name" value="PyrdxlP-dep_Trfase"/>
</dbReference>
<dbReference type="GO" id="GO:0030170">
    <property type="term" value="F:pyridoxal phosphate binding"/>
    <property type="evidence" value="ECO:0007669"/>
    <property type="project" value="InterPro"/>
</dbReference>
<dbReference type="InterPro" id="IPR049704">
    <property type="entry name" value="Aminotrans_3_PPA_site"/>
</dbReference>
<dbReference type="Gene3D" id="3.90.1150.10">
    <property type="entry name" value="Aspartate Aminotransferase, domain 1"/>
    <property type="match status" value="1"/>
</dbReference>
<dbReference type="EC" id="2.6.1.19" evidence="5"/>
<dbReference type="PANTHER" id="PTHR11986">
    <property type="entry name" value="AMINOTRANSFERASE CLASS III"/>
    <property type="match status" value="1"/>
</dbReference>
<organism evidence="5 6">
    <name type="scientific">Pyrococcus kukulkanii</name>
    <dbReference type="NCBI Taxonomy" id="1609559"/>
    <lineage>
        <taxon>Archaea</taxon>
        <taxon>Methanobacteriati</taxon>
        <taxon>Methanobacteriota</taxon>
        <taxon>Thermococci</taxon>
        <taxon>Thermococcales</taxon>
        <taxon>Thermococcaceae</taxon>
        <taxon>Pyrococcus</taxon>
    </lineage>
</organism>
<dbReference type="PATRIC" id="fig|1609559.3.peg.706"/>
<dbReference type="InterPro" id="IPR015421">
    <property type="entry name" value="PyrdxlP-dep_Trfase_major"/>
</dbReference>
<dbReference type="InterPro" id="IPR050103">
    <property type="entry name" value="Class-III_PLP-dep_AT"/>
</dbReference>
<gene>
    <name evidence="5" type="ORF">TQ32_03375</name>
</gene>
<keyword evidence="5" id="KW-0808">Transferase</keyword>
<dbReference type="STRING" id="1609559.TQ32_03375"/>
<dbReference type="EMBL" id="CP010835">
    <property type="protein sequence ID" value="AMM53625.1"/>
    <property type="molecule type" value="Genomic_DNA"/>
</dbReference>
<dbReference type="GO" id="GO:0034386">
    <property type="term" value="F:4-aminobutyrate:2-oxoglutarate transaminase activity"/>
    <property type="evidence" value="ECO:0007669"/>
    <property type="project" value="UniProtKB-EC"/>
</dbReference>
<dbReference type="InterPro" id="IPR015422">
    <property type="entry name" value="PyrdxlP-dep_Trfase_small"/>
</dbReference>
<comment type="similarity">
    <text evidence="2 4">Belongs to the class-III pyridoxal-phosphate-dependent aminotransferase family.</text>
</comment>
<dbReference type="CDD" id="cd00610">
    <property type="entry name" value="OAT_like"/>
    <property type="match status" value="1"/>
</dbReference>
<dbReference type="KEGG" id="pyc:TQ32_03375"/>
<keyword evidence="5" id="KW-0032">Aminotransferase</keyword>
<evidence type="ECO:0000313" key="6">
    <source>
        <dbReference type="Proteomes" id="UP000070587"/>
    </source>
</evidence>
<evidence type="ECO:0000313" key="5">
    <source>
        <dbReference type="EMBL" id="AMM53625.1"/>
    </source>
</evidence>
<dbReference type="AlphaFoldDB" id="A0A127B8Q4"/>
<protein>
    <submittedName>
        <fullName evidence="5">4-aminobutyrate aminotransferase</fullName>
        <ecNumber evidence="5">2.6.1.19</ecNumber>
    </submittedName>
</protein>
<evidence type="ECO:0000256" key="2">
    <source>
        <dbReference type="ARBA" id="ARBA00008954"/>
    </source>
</evidence>
<dbReference type="GO" id="GO:0042802">
    <property type="term" value="F:identical protein binding"/>
    <property type="evidence" value="ECO:0007669"/>
    <property type="project" value="TreeGrafter"/>
</dbReference>
<evidence type="ECO:0000256" key="4">
    <source>
        <dbReference type="RuleBase" id="RU003560"/>
    </source>
</evidence>
<sequence length="457" mass="50549">MEYPKIVVKPPGPKAKELIEREKKVLSTGIGVKLFPLVPKRGFGPFIEDVDGNVFIDFLAGAAAASTGYAHPKLVKAVQEQVELIQHSMIGYTHNERAIRVAEKLANISIIKNPRIIFGLSGSDAVDMAIKVSKFSTRRPWILAFIGAYHGQTFGATSIASFQVSQKRGYSPLMPQVFWLPYPNPYRNVWGINGYEEPDELVNRFLDYLESYVFAHVVPPDEVAALFAEPIQGDAGIVVPPENFFKKLKPILEEHGILLVMDEVQTGIGRTGKWWGSEWFDVKPDLMVFGKGVASGMGLSGVIGKEELMEMTSGSALLTPAANPVISAAAEATLEIIEEEKLLENALKVGDFIMKRLREMQERYEIIGDVRGKGLMIGVEIVKEGGKPDPEMTGKICWRAFELGLILPSYGMFGNVIRITPPLVLTREVTEKALEIIEQAIKDAMAGKVERKVVTWH</sequence>
<proteinExistence type="inferred from homology"/>
<reference evidence="6" key="1">
    <citation type="submission" date="2015-02" db="EMBL/GenBank/DDBJ databases">
        <title>Pyrococcus kukulkanii sp. nov., a novel hyperthermophilic archaeon isolated from a deep-sea hydrothermal vent at the Guaymas Basin.</title>
        <authorList>
            <person name="Oger P.M."/>
            <person name="Callac N."/>
            <person name="Jebbar M."/>
            <person name="Godfroy A."/>
        </authorList>
    </citation>
    <scope>NUCLEOTIDE SEQUENCE [LARGE SCALE GENOMIC DNA]</scope>
    <source>
        <strain evidence="6">NCB100</strain>
    </source>
</reference>
<dbReference type="OrthoDB" id="6534at2157"/>
<dbReference type="Gene3D" id="3.40.640.10">
    <property type="entry name" value="Type I PLP-dependent aspartate aminotransferase-like (Major domain)"/>
    <property type="match status" value="1"/>
</dbReference>
<name>A0A127B8Q4_9EURY</name>
<comment type="cofactor">
    <cofactor evidence="1">
        <name>pyridoxal 5'-phosphate</name>
        <dbReference type="ChEBI" id="CHEBI:597326"/>
    </cofactor>
</comment>
<dbReference type="PIRSF" id="PIRSF000521">
    <property type="entry name" value="Transaminase_4ab_Lys_Orn"/>
    <property type="match status" value="1"/>
</dbReference>
<dbReference type="PANTHER" id="PTHR11986:SF58">
    <property type="entry name" value="LEUCINE_METHIONINE RACEMASE"/>
    <property type="match status" value="1"/>
</dbReference>
<dbReference type="SUPFAM" id="SSF53383">
    <property type="entry name" value="PLP-dependent transferases"/>
    <property type="match status" value="1"/>
</dbReference>
<dbReference type="Proteomes" id="UP000070587">
    <property type="component" value="Chromosome"/>
</dbReference>
<dbReference type="GeneID" id="28490845"/>
<dbReference type="NCBIfam" id="NF004171">
    <property type="entry name" value="PRK05639.1"/>
    <property type="match status" value="1"/>
</dbReference>
<evidence type="ECO:0000256" key="3">
    <source>
        <dbReference type="ARBA" id="ARBA00022898"/>
    </source>
</evidence>